<dbReference type="SUPFAM" id="SSF54236">
    <property type="entry name" value="Ubiquitin-like"/>
    <property type="match status" value="1"/>
</dbReference>
<dbReference type="Gene3D" id="3.10.20.90">
    <property type="entry name" value="Phosphatidylinositol 3-kinase Catalytic Subunit, Chain A, domain 1"/>
    <property type="match status" value="1"/>
</dbReference>
<evidence type="ECO:0000313" key="3">
    <source>
        <dbReference type="EMBL" id="CAL1149267.1"/>
    </source>
</evidence>
<dbReference type="PROSITE" id="PS50053">
    <property type="entry name" value="UBIQUITIN_2"/>
    <property type="match status" value="1"/>
</dbReference>
<dbReference type="Pfam" id="PF00240">
    <property type="entry name" value="ubiquitin"/>
    <property type="match status" value="1"/>
</dbReference>
<name>A0A9P1CRP1_9DINO</name>
<dbReference type="InterPro" id="IPR029071">
    <property type="entry name" value="Ubiquitin-like_domsf"/>
</dbReference>
<reference evidence="2" key="1">
    <citation type="submission" date="2022-10" db="EMBL/GenBank/DDBJ databases">
        <authorList>
            <person name="Chen Y."/>
            <person name="Dougan E. K."/>
            <person name="Chan C."/>
            <person name="Rhodes N."/>
            <person name="Thang M."/>
        </authorList>
    </citation>
    <scope>NUCLEOTIDE SEQUENCE</scope>
</reference>
<dbReference type="CDD" id="cd17039">
    <property type="entry name" value="Ubl_ubiquitin_like"/>
    <property type="match status" value="1"/>
</dbReference>
<dbReference type="AlphaFoldDB" id="A0A9P1CRP1"/>
<sequence>MGGAHLPFELFVRTPSEIVLQLEVKPSDTIEEVKARLATLEGTPAERQRLMRHGAPLPDQRSLEACGVAAGQVLLLVPRIGELGQRNFAAVRLPDPKPLASGIPRPRVPLVCTDIARPFPMSLEFLSIAEYQSFMLSLQRQVGRKSLTSSIAEVSEIDERAPYLEILSPDKMRPPVQTRVTFDEETEVLLIDTVGDILVDNARYRVLLHLKEEQKLAQLVTGVRPHQ</sequence>
<dbReference type="EMBL" id="CAMXCT010002131">
    <property type="protein sequence ID" value="CAI3995892.1"/>
    <property type="molecule type" value="Genomic_DNA"/>
</dbReference>
<dbReference type="PANTHER" id="PTHR10666">
    <property type="entry name" value="UBIQUITIN"/>
    <property type="match status" value="1"/>
</dbReference>
<proteinExistence type="predicted"/>
<evidence type="ECO:0000259" key="1">
    <source>
        <dbReference type="PROSITE" id="PS50053"/>
    </source>
</evidence>
<evidence type="ECO:0000313" key="2">
    <source>
        <dbReference type="EMBL" id="CAI3995892.1"/>
    </source>
</evidence>
<dbReference type="EMBL" id="CAMXCT020002131">
    <property type="protein sequence ID" value="CAL1149267.1"/>
    <property type="molecule type" value="Genomic_DNA"/>
</dbReference>
<evidence type="ECO:0000313" key="4">
    <source>
        <dbReference type="EMBL" id="CAL4783204.1"/>
    </source>
</evidence>
<dbReference type="InterPro" id="IPR000626">
    <property type="entry name" value="Ubiquitin-like_dom"/>
</dbReference>
<dbReference type="InterPro" id="IPR019956">
    <property type="entry name" value="Ubiquitin_dom"/>
</dbReference>
<reference evidence="3" key="2">
    <citation type="submission" date="2024-04" db="EMBL/GenBank/DDBJ databases">
        <authorList>
            <person name="Chen Y."/>
            <person name="Shah S."/>
            <person name="Dougan E. K."/>
            <person name="Thang M."/>
            <person name="Chan C."/>
        </authorList>
    </citation>
    <scope>NUCLEOTIDE SEQUENCE [LARGE SCALE GENOMIC DNA]</scope>
</reference>
<dbReference type="OrthoDB" id="420864at2759"/>
<organism evidence="2">
    <name type="scientific">Cladocopium goreaui</name>
    <dbReference type="NCBI Taxonomy" id="2562237"/>
    <lineage>
        <taxon>Eukaryota</taxon>
        <taxon>Sar</taxon>
        <taxon>Alveolata</taxon>
        <taxon>Dinophyceae</taxon>
        <taxon>Suessiales</taxon>
        <taxon>Symbiodiniaceae</taxon>
        <taxon>Cladocopium</taxon>
    </lineage>
</organism>
<dbReference type="Proteomes" id="UP001152797">
    <property type="component" value="Unassembled WGS sequence"/>
</dbReference>
<feature type="domain" description="Ubiquitin-like" evidence="1">
    <location>
        <begin position="8"/>
        <end position="77"/>
    </location>
</feature>
<gene>
    <name evidence="2" type="ORF">C1SCF055_LOCUS22416</name>
</gene>
<protein>
    <submittedName>
        <fullName evidence="4">Ubiquitin-like domain-containing protein</fullName>
    </submittedName>
</protein>
<keyword evidence="5" id="KW-1185">Reference proteome</keyword>
<dbReference type="SMART" id="SM00213">
    <property type="entry name" value="UBQ"/>
    <property type="match status" value="1"/>
</dbReference>
<evidence type="ECO:0000313" key="5">
    <source>
        <dbReference type="Proteomes" id="UP001152797"/>
    </source>
</evidence>
<dbReference type="PRINTS" id="PR00348">
    <property type="entry name" value="UBIQUITIN"/>
</dbReference>
<dbReference type="InterPro" id="IPR050158">
    <property type="entry name" value="Ubiquitin_ubiquitin-like"/>
</dbReference>
<comment type="caution">
    <text evidence="2">The sequence shown here is derived from an EMBL/GenBank/DDBJ whole genome shotgun (WGS) entry which is preliminary data.</text>
</comment>
<dbReference type="EMBL" id="CAMXCT030002131">
    <property type="protein sequence ID" value="CAL4783204.1"/>
    <property type="molecule type" value="Genomic_DNA"/>
</dbReference>
<accession>A0A9P1CRP1</accession>